<feature type="compositionally biased region" description="Basic and acidic residues" evidence="1">
    <location>
        <begin position="94"/>
        <end position="107"/>
    </location>
</feature>
<dbReference type="Proteomes" id="UP001344447">
    <property type="component" value="Unassembled WGS sequence"/>
</dbReference>
<organism evidence="3 4">
    <name type="scientific">Dictyostelium firmibasis</name>
    <dbReference type="NCBI Taxonomy" id="79012"/>
    <lineage>
        <taxon>Eukaryota</taxon>
        <taxon>Amoebozoa</taxon>
        <taxon>Evosea</taxon>
        <taxon>Eumycetozoa</taxon>
        <taxon>Dictyostelia</taxon>
        <taxon>Dictyosteliales</taxon>
        <taxon>Dictyosteliaceae</taxon>
        <taxon>Dictyostelium</taxon>
    </lineage>
</organism>
<dbReference type="SUPFAM" id="SSF49879">
    <property type="entry name" value="SMAD/FHA domain"/>
    <property type="match status" value="1"/>
</dbReference>
<sequence length="290" mass="34227">MSHRESRDNNNNNYYKRKSEDSDGYRKRDNKYDDVLRDEGNKRLRELQTYGEGDKSKQHTHSSRDNRDRYNKKNKNENFDYSNYKFGKNEDEENNNKPKIIKEKPDFKPSGSLKNDSSSNYGSNSRNKNNDENDDDSEENKIKLKWHEPVEAKLPNEKWMLYPFKGKEQLDTIYLHRKKSFLFGRNRDIADIPIDHPSCSSQHAVIVFRIRKKEDPNTGSIKTFTLPYIIDLESTNGTFLKGEKIEPAKYFELRSKDKIKFGTSTREYILLCEDSISDDDDDDDDQEDSD</sequence>
<proteinExistence type="predicted"/>
<evidence type="ECO:0000256" key="1">
    <source>
        <dbReference type="SAM" id="MobiDB-lite"/>
    </source>
</evidence>
<dbReference type="InterPro" id="IPR050923">
    <property type="entry name" value="Cell_Proc_Reg/RNA_Proc"/>
</dbReference>
<dbReference type="PROSITE" id="PS50006">
    <property type="entry name" value="FHA_DOMAIN"/>
    <property type="match status" value="1"/>
</dbReference>
<gene>
    <name evidence="3" type="ORF">RB653_005503</name>
</gene>
<dbReference type="InterPro" id="IPR008984">
    <property type="entry name" value="SMAD_FHA_dom_sf"/>
</dbReference>
<evidence type="ECO:0000313" key="4">
    <source>
        <dbReference type="Proteomes" id="UP001344447"/>
    </source>
</evidence>
<keyword evidence="4" id="KW-1185">Reference proteome</keyword>
<dbReference type="InterPro" id="IPR000253">
    <property type="entry name" value="FHA_dom"/>
</dbReference>
<dbReference type="AlphaFoldDB" id="A0AAN7U1F4"/>
<evidence type="ECO:0000313" key="3">
    <source>
        <dbReference type="EMBL" id="KAK5583899.1"/>
    </source>
</evidence>
<dbReference type="Gene3D" id="2.60.200.20">
    <property type="match status" value="1"/>
</dbReference>
<feature type="compositionally biased region" description="Basic and acidic residues" evidence="1">
    <location>
        <begin position="17"/>
        <end position="78"/>
    </location>
</feature>
<protein>
    <recommendedName>
        <fullName evidence="2">FHA domain-containing protein</fullName>
    </recommendedName>
</protein>
<dbReference type="CDD" id="cd22676">
    <property type="entry name" value="FHA_SNIP1_DDL-like"/>
    <property type="match status" value="1"/>
</dbReference>
<dbReference type="SMART" id="SM00240">
    <property type="entry name" value="FHA"/>
    <property type="match status" value="1"/>
</dbReference>
<dbReference type="FunFam" id="2.60.200.20:FF:000060">
    <property type="entry name" value="Probable serine/threonine-protein kinase DDB_G0280133"/>
    <property type="match status" value="1"/>
</dbReference>
<name>A0AAN7U1F4_9MYCE</name>
<feature type="region of interest" description="Disordered" evidence="1">
    <location>
        <begin position="1"/>
        <end position="144"/>
    </location>
</feature>
<accession>A0AAN7U1F4</accession>
<feature type="domain" description="FHA" evidence="2">
    <location>
        <begin position="181"/>
        <end position="245"/>
    </location>
</feature>
<reference evidence="3 4" key="1">
    <citation type="submission" date="2023-11" db="EMBL/GenBank/DDBJ databases">
        <title>Dfirmibasis_genome.</title>
        <authorList>
            <person name="Edelbroek B."/>
            <person name="Kjellin J."/>
            <person name="Jerlstrom-Hultqvist J."/>
            <person name="Soderbom F."/>
        </authorList>
    </citation>
    <scope>NUCLEOTIDE SEQUENCE [LARGE SCALE GENOMIC DNA]</scope>
    <source>
        <strain evidence="3 4">TNS-C-14</strain>
    </source>
</reference>
<dbReference type="EMBL" id="JAVFKY010000001">
    <property type="protein sequence ID" value="KAK5583899.1"/>
    <property type="molecule type" value="Genomic_DNA"/>
</dbReference>
<dbReference type="PANTHER" id="PTHR23308">
    <property type="entry name" value="NUCLEAR INHIBITOR OF PROTEIN PHOSPHATASE-1"/>
    <property type="match status" value="1"/>
</dbReference>
<comment type="caution">
    <text evidence="3">The sequence shown here is derived from an EMBL/GenBank/DDBJ whole genome shotgun (WGS) entry which is preliminary data.</text>
</comment>
<dbReference type="Pfam" id="PF00498">
    <property type="entry name" value="FHA"/>
    <property type="match status" value="1"/>
</dbReference>
<feature type="compositionally biased region" description="Polar residues" evidence="1">
    <location>
        <begin position="112"/>
        <end position="122"/>
    </location>
</feature>
<evidence type="ECO:0000259" key="2">
    <source>
        <dbReference type="PROSITE" id="PS50006"/>
    </source>
</evidence>